<keyword evidence="2" id="KW-1185">Reference proteome</keyword>
<organism evidence="1 2">
    <name type="scientific">Hebeloma cylindrosporum</name>
    <dbReference type="NCBI Taxonomy" id="76867"/>
    <lineage>
        <taxon>Eukaryota</taxon>
        <taxon>Fungi</taxon>
        <taxon>Dikarya</taxon>
        <taxon>Basidiomycota</taxon>
        <taxon>Agaricomycotina</taxon>
        <taxon>Agaricomycetes</taxon>
        <taxon>Agaricomycetidae</taxon>
        <taxon>Agaricales</taxon>
        <taxon>Agaricineae</taxon>
        <taxon>Hymenogastraceae</taxon>
        <taxon>Hebeloma</taxon>
    </lineage>
</organism>
<proteinExistence type="predicted"/>
<sequence>MSLYPGEPPYMQREFNCSLNDIAYPDNVPRANRVRQLAQDIAQIQSQIKADVEDARANDAAAIDILNTIATNAGYKTLDEYVKDAADQLSEEDRAAFDKMKTDLEDLDEDMNISHKVFRGLIAVGLLTHGIRIFAIGFKETQSILFGLQAVLKAIYHAAIGAVETAVKFASWGRVTLNLVSKGGGITTEAIESMKFMKIGGNVLVAVGVIVDAALLIAEAIQGAEQRADLQKRMQQQARAILNFKSDAKSIVKMKSKYDDWVKKGRMTTEEVKEEMKPEMSKVETDMKTAMNKVTTKNVWDLLDAQDNDSQIAWKTEDPSLDRILQWIKDHPLKKDE</sequence>
<dbReference type="HOGENOM" id="CLU_824008_0_0_1"/>
<evidence type="ECO:0000313" key="1">
    <source>
        <dbReference type="EMBL" id="KIM35077.1"/>
    </source>
</evidence>
<dbReference type="OrthoDB" id="3516995at2759"/>
<dbReference type="EMBL" id="KN831832">
    <property type="protein sequence ID" value="KIM35077.1"/>
    <property type="molecule type" value="Genomic_DNA"/>
</dbReference>
<gene>
    <name evidence="1" type="ORF">M413DRAFT_432905</name>
</gene>
<dbReference type="AlphaFoldDB" id="A0A0C2Y1W4"/>
<accession>A0A0C2Y1W4</accession>
<reference evidence="2" key="2">
    <citation type="submission" date="2015-01" db="EMBL/GenBank/DDBJ databases">
        <title>Evolutionary Origins and Diversification of the Mycorrhizal Mutualists.</title>
        <authorList>
            <consortium name="DOE Joint Genome Institute"/>
            <consortium name="Mycorrhizal Genomics Consortium"/>
            <person name="Kohler A."/>
            <person name="Kuo A."/>
            <person name="Nagy L.G."/>
            <person name="Floudas D."/>
            <person name="Copeland A."/>
            <person name="Barry K.W."/>
            <person name="Cichocki N."/>
            <person name="Veneault-Fourrey C."/>
            <person name="LaButti K."/>
            <person name="Lindquist E.A."/>
            <person name="Lipzen A."/>
            <person name="Lundell T."/>
            <person name="Morin E."/>
            <person name="Murat C."/>
            <person name="Riley R."/>
            <person name="Ohm R."/>
            <person name="Sun H."/>
            <person name="Tunlid A."/>
            <person name="Henrissat B."/>
            <person name="Grigoriev I.V."/>
            <person name="Hibbett D.S."/>
            <person name="Martin F."/>
        </authorList>
    </citation>
    <scope>NUCLEOTIDE SEQUENCE [LARGE SCALE GENOMIC DNA]</scope>
    <source>
        <strain evidence="2">h7</strain>
    </source>
</reference>
<reference evidence="1 2" key="1">
    <citation type="submission" date="2014-04" db="EMBL/GenBank/DDBJ databases">
        <authorList>
            <consortium name="DOE Joint Genome Institute"/>
            <person name="Kuo A."/>
            <person name="Gay G."/>
            <person name="Dore J."/>
            <person name="Kohler A."/>
            <person name="Nagy L.G."/>
            <person name="Floudas D."/>
            <person name="Copeland A."/>
            <person name="Barry K.W."/>
            <person name="Cichocki N."/>
            <person name="Veneault-Fourrey C."/>
            <person name="LaButti K."/>
            <person name="Lindquist E.A."/>
            <person name="Lipzen A."/>
            <person name="Lundell T."/>
            <person name="Morin E."/>
            <person name="Murat C."/>
            <person name="Sun H."/>
            <person name="Tunlid A."/>
            <person name="Henrissat B."/>
            <person name="Grigoriev I.V."/>
            <person name="Hibbett D.S."/>
            <person name="Martin F."/>
            <person name="Nordberg H.P."/>
            <person name="Cantor M.N."/>
            <person name="Hua S.X."/>
        </authorList>
    </citation>
    <scope>NUCLEOTIDE SEQUENCE [LARGE SCALE GENOMIC DNA]</scope>
    <source>
        <strain evidence="2">h7</strain>
    </source>
</reference>
<dbReference type="Proteomes" id="UP000053424">
    <property type="component" value="Unassembled WGS sequence"/>
</dbReference>
<evidence type="ECO:0000313" key="2">
    <source>
        <dbReference type="Proteomes" id="UP000053424"/>
    </source>
</evidence>
<name>A0A0C2Y1W4_HEBCY</name>
<protein>
    <submittedName>
        <fullName evidence="1">Uncharacterized protein</fullName>
    </submittedName>
</protein>